<feature type="transmembrane region" description="Helical" evidence="1">
    <location>
        <begin position="407"/>
        <end position="428"/>
    </location>
</feature>
<accession>A0A6C0JNC4</accession>
<dbReference type="EMBL" id="MN740684">
    <property type="protein sequence ID" value="QHU07222.1"/>
    <property type="molecule type" value="Genomic_DNA"/>
</dbReference>
<feature type="transmembrane region" description="Helical" evidence="1">
    <location>
        <begin position="128"/>
        <end position="148"/>
    </location>
</feature>
<sequence>MSDSTENNSIYKFLVQKLNEFIRIANNFDKTPLFKIFEFIINIYKEDKNTPEGFCIIIIFILKLLFAIVFLILPIVLTFYSIIILLNISTKSVKYGWLEDKYNYQNNKYDYIRKLFKITKYLVFSERIFIYLISSILFMVLLVAFYLFNYCKDNKEGKGKNTTSKPYFDYLINNSVDFMKLLRVNISLFSLLLFILIFYYSIYFNDYKDVYESNKRINEIYYEYLDKDYIREICNNFRDDKNNINSKCYLDKLPTDGYLLDYINRKTLSFTADEKVDFDNLNPNDNTKTAFIILKSLITHQFLINKYNNRFIQKYEYDSCKSIDIDLIMSKENKLSNLFVCFKETTNHPFNINIINVLKQYKTNAGAAADKITDQAIGKIYEKYLSINNELSRHISTISKSKLNETILQIIISIVFIIYLVIFFYLFWT</sequence>
<keyword evidence="1" id="KW-0812">Transmembrane</keyword>
<evidence type="ECO:0000256" key="1">
    <source>
        <dbReference type="SAM" id="Phobius"/>
    </source>
</evidence>
<feature type="transmembrane region" description="Helical" evidence="1">
    <location>
        <begin position="186"/>
        <end position="205"/>
    </location>
</feature>
<feature type="transmembrane region" description="Helical" evidence="1">
    <location>
        <begin position="56"/>
        <end position="86"/>
    </location>
</feature>
<name>A0A6C0JNC4_9ZZZZ</name>
<keyword evidence="1" id="KW-1133">Transmembrane helix</keyword>
<protein>
    <submittedName>
        <fullName evidence="2">Uncharacterized protein</fullName>
    </submittedName>
</protein>
<organism evidence="2">
    <name type="scientific">viral metagenome</name>
    <dbReference type="NCBI Taxonomy" id="1070528"/>
    <lineage>
        <taxon>unclassified sequences</taxon>
        <taxon>metagenomes</taxon>
        <taxon>organismal metagenomes</taxon>
    </lineage>
</organism>
<dbReference type="AlphaFoldDB" id="A0A6C0JNC4"/>
<reference evidence="2" key="1">
    <citation type="journal article" date="2020" name="Nature">
        <title>Giant virus diversity and host interactions through global metagenomics.</title>
        <authorList>
            <person name="Schulz F."/>
            <person name="Roux S."/>
            <person name="Paez-Espino D."/>
            <person name="Jungbluth S."/>
            <person name="Walsh D.A."/>
            <person name="Denef V.J."/>
            <person name="McMahon K.D."/>
            <person name="Konstantinidis K.T."/>
            <person name="Eloe-Fadrosh E.A."/>
            <person name="Kyrpides N.C."/>
            <person name="Woyke T."/>
        </authorList>
    </citation>
    <scope>NUCLEOTIDE SEQUENCE</scope>
    <source>
        <strain evidence="2">GVMAG-S-1040241-154</strain>
    </source>
</reference>
<evidence type="ECO:0000313" key="2">
    <source>
        <dbReference type="EMBL" id="QHU07222.1"/>
    </source>
</evidence>
<keyword evidence="1" id="KW-0472">Membrane</keyword>
<proteinExistence type="predicted"/>